<dbReference type="EMBL" id="ATLC01000033">
    <property type="protein sequence ID" value="EPJ29527.1"/>
    <property type="molecule type" value="Genomic_DNA"/>
</dbReference>
<evidence type="ECO:0000313" key="2">
    <source>
        <dbReference type="EMBL" id="EPJ29527.1"/>
    </source>
</evidence>
<evidence type="ECO:0000256" key="1">
    <source>
        <dbReference type="SAM" id="MobiDB-lite"/>
    </source>
</evidence>
<accession>A0ABN0MR45</accession>
<protein>
    <submittedName>
        <fullName evidence="2">Cytochrome c oxidase subunit 3</fullName>
    </submittedName>
</protein>
<reference evidence="2 3" key="1">
    <citation type="submission" date="2013-04" db="EMBL/GenBank/DDBJ databases">
        <title>Genome sequence of Chlamydia psittaci 99DC5.</title>
        <authorList>
            <person name="Huot-Creasy H."/>
            <person name="McCracken C.L."/>
            <person name="Humphries M."/>
            <person name="Sachse K."/>
            <person name="Laroucau K."/>
            <person name="Bavoil P."/>
            <person name="Myers G.S."/>
        </authorList>
    </citation>
    <scope>NUCLEOTIDE SEQUENCE [LARGE SCALE GENOMIC DNA]</scope>
    <source>
        <strain evidence="2 3">99DC5</strain>
    </source>
</reference>
<name>A0ABN0MR45_CHLPS</name>
<dbReference type="Proteomes" id="UP000014627">
    <property type="component" value="Unassembled WGS sequence"/>
</dbReference>
<comment type="caution">
    <text evidence="2">The sequence shown here is derived from an EMBL/GenBank/DDBJ whole genome shotgun (WGS) entry which is preliminary data.</text>
</comment>
<feature type="region of interest" description="Disordered" evidence="1">
    <location>
        <begin position="113"/>
        <end position="149"/>
    </location>
</feature>
<gene>
    <name evidence="2" type="ORF">CP99DC5_1158A</name>
</gene>
<feature type="non-terminal residue" evidence="2">
    <location>
        <position position="149"/>
    </location>
</feature>
<keyword evidence="3" id="KW-1185">Reference proteome</keyword>
<organism evidence="2 3">
    <name type="scientific">Chlamydia psittaci 99DC5</name>
    <dbReference type="NCBI Taxonomy" id="1112251"/>
    <lineage>
        <taxon>Bacteria</taxon>
        <taxon>Pseudomonadati</taxon>
        <taxon>Chlamydiota</taxon>
        <taxon>Chlamydiia</taxon>
        <taxon>Chlamydiales</taxon>
        <taxon>Chlamydiaceae</taxon>
        <taxon>Chlamydia/Chlamydophila group</taxon>
        <taxon>Chlamydia</taxon>
    </lineage>
</organism>
<proteinExistence type="predicted"/>
<sequence>MISLLFHHPIDTRPTNHNTNPSPMMTRYRTRKHLSRTSHDTRSKKPSIWHSPIHYLRNLLLYRVLLSILPLKPSPNPSFRRPLTTNRYYPIKSLRSTPSKYLCTISIRSNNYLSSPQPYKQQSKTNNPSPTHHNSTRHLFHPTTNFRVL</sequence>
<evidence type="ECO:0000313" key="3">
    <source>
        <dbReference type="Proteomes" id="UP000014627"/>
    </source>
</evidence>
<feature type="compositionally biased region" description="Polar residues" evidence="1">
    <location>
        <begin position="113"/>
        <end position="133"/>
    </location>
</feature>